<proteinExistence type="inferred from homology"/>
<dbReference type="Gene3D" id="3.40.50.1860">
    <property type="match status" value="2"/>
</dbReference>
<dbReference type="EMBL" id="VCPD01000007">
    <property type="protein sequence ID" value="TMV04838.1"/>
    <property type="molecule type" value="Genomic_DNA"/>
</dbReference>
<comment type="similarity">
    <text evidence="1">Belongs to the aspartate/glutamate racemases family.</text>
</comment>
<organism evidence="3 4">
    <name type="scientific">Ruegeria sediminis</name>
    <dbReference type="NCBI Taxonomy" id="2583820"/>
    <lineage>
        <taxon>Bacteria</taxon>
        <taxon>Pseudomonadati</taxon>
        <taxon>Pseudomonadota</taxon>
        <taxon>Alphaproteobacteria</taxon>
        <taxon>Rhodobacterales</taxon>
        <taxon>Roseobacteraceae</taxon>
        <taxon>Ruegeria</taxon>
    </lineage>
</organism>
<dbReference type="PANTHER" id="PTHR21198:SF7">
    <property type="entry name" value="ASPARTATE-GLUTAMATE RACEMASE FAMILY"/>
    <property type="match status" value="1"/>
</dbReference>
<dbReference type="PANTHER" id="PTHR21198">
    <property type="entry name" value="GLUTAMATE RACEMASE"/>
    <property type="match status" value="1"/>
</dbReference>
<dbReference type="InterPro" id="IPR015942">
    <property type="entry name" value="Asp/Glu/hydantoin_racemase"/>
</dbReference>
<keyword evidence="4" id="KW-1185">Reference proteome</keyword>
<protein>
    <submittedName>
        <fullName evidence="3">Amino acid racemase</fullName>
        <ecNumber evidence="3">5.1.1.-</ecNumber>
    </submittedName>
</protein>
<evidence type="ECO:0000256" key="2">
    <source>
        <dbReference type="ARBA" id="ARBA00023235"/>
    </source>
</evidence>
<dbReference type="NCBIfam" id="TIGR00035">
    <property type="entry name" value="asp_race"/>
    <property type="match status" value="1"/>
</dbReference>
<dbReference type="GO" id="GO:0016853">
    <property type="term" value="F:isomerase activity"/>
    <property type="evidence" value="ECO:0007669"/>
    <property type="project" value="UniProtKB-KW"/>
</dbReference>
<dbReference type="Pfam" id="PF01177">
    <property type="entry name" value="Asp_Glu_race"/>
    <property type="match status" value="1"/>
</dbReference>
<evidence type="ECO:0000313" key="4">
    <source>
        <dbReference type="Proteomes" id="UP001193035"/>
    </source>
</evidence>
<evidence type="ECO:0000256" key="1">
    <source>
        <dbReference type="ARBA" id="ARBA00007847"/>
    </source>
</evidence>
<keyword evidence="2 3" id="KW-0413">Isomerase</keyword>
<dbReference type="InterPro" id="IPR001920">
    <property type="entry name" value="Asp/Glu_race"/>
</dbReference>
<evidence type="ECO:0000313" key="3">
    <source>
        <dbReference type="EMBL" id="TMV04838.1"/>
    </source>
</evidence>
<dbReference type="InterPro" id="IPR004380">
    <property type="entry name" value="Asp_race"/>
</dbReference>
<dbReference type="Proteomes" id="UP001193035">
    <property type="component" value="Unassembled WGS sequence"/>
</dbReference>
<accession>A0ABY2WTH9</accession>
<dbReference type="RefSeq" id="WP_138844596.1">
    <property type="nucleotide sequence ID" value="NZ_VCPD01000007.1"/>
</dbReference>
<dbReference type="SUPFAM" id="SSF53681">
    <property type="entry name" value="Aspartate/glutamate racemase"/>
    <property type="match status" value="2"/>
</dbReference>
<reference evidence="3 4" key="1">
    <citation type="submission" date="2019-05" db="EMBL/GenBank/DDBJ databases">
        <title>Ruegeria sp. nov., isolated from tidal flat.</title>
        <authorList>
            <person name="Kim W."/>
        </authorList>
    </citation>
    <scope>NUCLEOTIDE SEQUENCE [LARGE SCALE GENOMIC DNA]</scope>
    <source>
        <strain evidence="3 4">CAU 1488</strain>
    </source>
</reference>
<sequence length="239" mass="26132">MTARPLRQKTIGLLGGSSNVATAEYYRLLNDEVNARLGGWDIAETLIAGMNFGNIEALLRGDDWDGLSRYMAGKVDGLIAGGADVILCVSNTLHKPLEAILADRDIPSIHIVDPTGAAIREAGLNRVALFGTRPVMELGYLRERYETRFGLKIVTPGAAERAEIDRIIFDELVKGDIRDSSKRTYLEIADRLAAEEGAQGLILGCTEIFLLIGQPDRPEFPMFNTTELHCRAAVDFALS</sequence>
<gene>
    <name evidence="3" type="ORF">FGK63_17305</name>
</gene>
<name>A0ABY2WTH9_9RHOB</name>
<dbReference type="EC" id="5.1.1.-" evidence="3"/>
<comment type="caution">
    <text evidence="3">The sequence shown here is derived from an EMBL/GenBank/DDBJ whole genome shotgun (WGS) entry which is preliminary data.</text>
</comment>